<evidence type="ECO:0000259" key="1">
    <source>
        <dbReference type="Pfam" id="PF13649"/>
    </source>
</evidence>
<dbReference type="KEGG" id="mur:EQY75_09885"/>
<evidence type="ECO:0000313" key="3">
    <source>
        <dbReference type="Proteomes" id="UP000290889"/>
    </source>
</evidence>
<name>A0A411EBA8_9FLAO</name>
<keyword evidence="2" id="KW-0489">Methyltransferase</keyword>
<dbReference type="CDD" id="cd02440">
    <property type="entry name" value="AdoMet_MTases"/>
    <property type="match status" value="1"/>
</dbReference>
<feature type="domain" description="Methyltransferase" evidence="1">
    <location>
        <begin position="61"/>
        <end position="150"/>
    </location>
</feature>
<dbReference type="Gene3D" id="3.40.50.150">
    <property type="entry name" value="Vaccinia Virus protein VP39"/>
    <property type="match status" value="1"/>
</dbReference>
<sequence>MAVDVFGKAILDYHSGETTGEIHTFSSLEEQDSFPVSHLFRSYDSMPHLEKKALDLCRGRVLDIGCGAGSHSLYLQSRGFDVTSIDISPGAVQACKARGLSNVFESDFWQYKGETFDTLLLLMNGIGIAGQLSKLPHFFQKARQLLKPGGQLIFDSSDIIYMYEQDEDGGFWVPEDIPYYGELTYEIQYKSYKSAPFAWIFVDFNTLEDFAEKEGFGCNLVRKGDHFDYLAKLTVEV</sequence>
<proteinExistence type="predicted"/>
<keyword evidence="3" id="KW-1185">Reference proteome</keyword>
<organism evidence="2 3">
    <name type="scientific">Muriicola soli</name>
    <dbReference type="NCBI Taxonomy" id="2507538"/>
    <lineage>
        <taxon>Bacteria</taxon>
        <taxon>Pseudomonadati</taxon>
        <taxon>Bacteroidota</taxon>
        <taxon>Flavobacteriia</taxon>
        <taxon>Flavobacteriales</taxon>
        <taxon>Flavobacteriaceae</taxon>
        <taxon>Muriicola</taxon>
    </lineage>
</organism>
<protein>
    <submittedName>
        <fullName evidence="2">Class I SAM-dependent methyltransferase</fullName>
    </submittedName>
</protein>
<dbReference type="Proteomes" id="UP000290889">
    <property type="component" value="Chromosome"/>
</dbReference>
<keyword evidence="2" id="KW-0808">Transferase</keyword>
<dbReference type="GO" id="GO:0032259">
    <property type="term" value="P:methylation"/>
    <property type="evidence" value="ECO:0007669"/>
    <property type="project" value="UniProtKB-KW"/>
</dbReference>
<dbReference type="PANTHER" id="PTHR43464">
    <property type="entry name" value="METHYLTRANSFERASE"/>
    <property type="match status" value="1"/>
</dbReference>
<reference evidence="2 3" key="1">
    <citation type="submission" date="2019-01" db="EMBL/GenBank/DDBJ databases">
        <title>Muriicola soli sp. nov., isolated from soil.</title>
        <authorList>
            <person name="Kang H.J."/>
            <person name="Kim S.B."/>
        </authorList>
    </citation>
    <scope>NUCLEOTIDE SEQUENCE [LARGE SCALE GENOMIC DNA]</scope>
    <source>
        <strain evidence="2 3">MMS17-SY002</strain>
    </source>
</reference>
<dbReference type="SUPFAM" id="SSF53335">
    <property type="entry name" value="S-adenosyl-L-methionine-dependent methyltransferases"/>
    <property type="match status" value="1"/>
</dbReference>
<dbReference type="InterPro" id="IPR029063">
    <property type="entry name" value="SAM-dependent_MTases_sf"/>
</dbReference>
<accession>A0A411EBA8</accession>
<dbReference type="EMBL" id="CP035544">
    <property type="protein sequence ID" value="QBA64807.1"/>
    <property type="molecule type" value="Genomic_DNA"/>
</dbReference>
<dbReference type="GO" id="GO:0008168">
    <property type="term" value="F:methyltransferase activity"/>
    <property type="evidence" value="ECO:0007669"/>
    <property type="project" value="UniProtKB-KW"/>
</dbReference>
<gene>
    <name evidence="2" type="ORF">EQY75_09885</name>
</gene>
<evidence type="ECO:0000313" key="2">
    <source>
        <dbReference type="EMBL" id="QBA64807.1"/>
    </source>
</evidence>
<dbReference type="InterPro" id="IPR041698">
    <property type="entry name" value="Methyltransf_25"/>
</dbReference>
<dbReference type="RefSeq" id="WP_129605469.1">
    <property type="nucleotide sequence ID" value="NZ_CP035544.1"/>
</dbReference>
<dbReference type="Pfam" id="PF13649">
    <property type="entry name" value="Methyltransf_25"/>
    <property type="match status" value="1"/>
</dbReference>
<dbReference type="OrthoDB" id="1143568at2"/>
<dbReference type="AlphaFoldDB" id="A0A411EBA8"/>